<dbReference type="PANTHER" id="PTHR35046">
    <property type="entry name" value="ZINC KNUCKLE (CCHC-TYPE) FAMILY PROTEIN"/>
    <property type="match status" value="1"/>
</dbReference>
<dbReference type="Pfam" id="PF03732">
    <property type="entry name" value="Retrotrans_gag"/>
    <property type="match status" value="1"/>
</dbReference>
<name>A0A0K9NS59_ZOSMR</name>
<evidence type="ECO:0000313" key="2">
    <source>
        <dbReference type="EMBL" id="KMZ58917.1"/>
    </source>
</evidence>
<dbReference type="OMA" id="QMIARFI"/>
<dbReference type="STRING" id="29655.A0A0K9NS59"/>
<dbReference type="Proteomes" id="UP000036987">
    <property type="component" value="Unassembled WGS sequence"/>
</dbReference>
<comment type="caution">
    <text evidence="2">The sequence shown here is derived from an EMBL/GenBank/DDBJ whole genome shotgun (WGS) entry which is preliminary data.</text>
</comment>
<accession>A0A0K9NS59</accession>
<protein>
    <recommendedName>
        <fullName evidence="1">Retrotransposon gag domain-containing protein</fullName>
    </recommendedName>
</protein>
<evidence type="ECO:0000259" key="1">
    <source>
        <dbReference type="Pfam" id="PF03732"/>
    </source>
</evidence>
<dbReference type="AlphaFoldDB" id="A0A0K9NS59"/>
<feature type="domain" description="Retrotransposon gag" evidence="1">
    <location>
        <begin position="126"/>
        <end position="219"/>
    </location>
</feature>
<dbReference type="OrthoDB" id="786050at2759"/>
<proteinExistence type="predicted"/>
<reference evidence="3" key="1">
    <citation type="journal article" date="2016" name="Nature">
        <title>The genome of the seagrass Zostera marina reveals angiosperm adaptation to the sea.</title>
        <authorList>
            <person name="Olsen J.L."/>
            <person name="Rouze P."/>
            <person name="Verhelst B."/>
            <person name="Lin Y.-C."/>
            <person name="Bayer T."/>
            <person name="Collen J."/>
            <person name="Dattolo E."/>
            <person name="De Paoli E."/>
            <person name="Dittami S."/>
            <person name="Maumus F."/>
            <person name="Michel G."/>
            <person name="Kersting A."/>
            <person name="Lauritano C."/>
            <person name="Lohaus R."/>
            <person name="Toepel M."/>
            <person name="Tonon T."/>
            <person name="Vanneste K."/>
            <person name="Amirebrahimi M."/>
            <person name="Brakel J."/>
            <person name="Bostroem C."/>
            <person name="Chovatia M."/>
            <person name="Grimwood J."/>
            <person name="Jenkins J.W."/>
            <person name="Jueterbock A."/>
            <person name="Mraz A."/>
            <person name="Stam W.T."/>
            <person name="Tice H."/>
            <person name="Bornberg-Bauer E."/>
            <person name="Green P.J."/>
            <person name="Pearson G.A."/>
            <person name="Procaccini G."/>
            <person name="Duarte C.M."/>
            <person name="Schmutz J."/>
            <person name="Reusch T.B.H."/>
            <person name="Van de Peer Y."/>
        </authorList>
    </citation>
    <scope>NUCLEOTIDE SEQUENCE [LARGE SCALE GENOMIC DNA]</scope>
    <source>
        <strain evidence="3">cv. Finnish</strain>
    </source>
</reference>
<evidence type="ECO:0000313" key="3">
    <source>
        <dbReference type="Proteomes" id="UP000036987"/>
    </source>
</evidence>
<gene>
    <name evidence="2" type="ORF">ZOSMA_72G00780</name>
</gene>
<sequence length="325" mass="37152">MVTYNKIVSPPTQPTQVRPAKLWNTIPSPIRRHRPLLRRAVKKSHYSQTFPAYNLPTGDGSSDEEFAPEVATVRRPPTILHHSSRLKADIPVFYGLTNNEAFVDWVSDVDDYFAFVPVDENISAQLVALRLKGCAKAWWRQTQSSRANKHKGPILSWRKMKSLMYERFLPANYQRTLFTDYLNCRQGLRSADDFHRLSARSELKEGDEQMIARFIAGLRLPIQDCVVVLSTYSLADSMNRDAQIEKQIAKTSRSPAFSHPARIEQVWRDSSGKSLEQIPIPTLGHLSFATSVASRVINPRTARDDVSTLMRRSSLNQSTLWNRWN</sequence>
<dbReference type="PANTHER" id="PTHR35046:SF22">
    <property type="entry name" value="CCHC-TYPE DOMAIN-CONTAINING PROTEIN"/>
    <property type="match status" value="1"/>
</dbReference>
<dbReference type="InterPro" id="IPR005162">
    <property type="entry name" value="Retrotrans_gag_dom"/>
</dbReference>
<dbReference type="EMBL" id="LFYR01001858">
    <property type="protein sequence ID" value="KMZ58917.1"/>
    <property type="molecule type" value="Genomic_DNA"/>
</dbReference>
<keyword evidence="3" id="KW-1185">Reference proteome</keyword>
<organism evidence="2 3">
    <name type="scientific">Zostera marina</name>
    <name type="common">Eelgrass</name>
    <dbReference type="NCBI Taxonomy" id="29655"/>
    <lineage>
        <taxon>Eukaryota</taxon>
        <taxon>Viridiplantae</taxon>
        <taxon>Streptophyta</taxon>
        <taxon>Embryophyta</taxon>
        <taxon>Tracheophyta</taxon>
        <taxon>Spermatophyta</taxon>
        <taxon>Magnoliopsida</taxon>
        <taxon>Liliopsida</taxon>
        <taxon>Zosteraceae</taxon>
        <taxon>Zostera</taxon>
    </lineage>
</organism>